<proteinExistence type="predicted"/>
<organism evidence="1">
    <name type="scientific">groundwater metagenome</name>
    <dbReference type="NCBI Taxonomy" id="717931"/>
    <lineage>
        <taxon>unclassified sequences</taxon>
        <taxon>metagenomes</taxon>
        <taxon>ecological metagenomes</taxon>
    </lineage>
</organism>
<dbReference type="EMBL" id="CCXY01000052">
    <property type="protein sequence ID" value="CEG11432.1"/>
    <property type="molecule type" value="Genomic_DNA"/>
</dbReference>
<name>A0A098E6A2_9ZZZZ</name>
<evidence type="ECO:0000313" key="1">
    <source>
        <dbReference type="EMBL" id="CEG11432.1"/>
    </source>
</evidence>
<dbReference type="InterPro" id="IPR019734">
    <property type="entry name" value="TPR_rpt"/>
</dbReference>
<gene>
    <name evidence="1" type="ORF">MSIBF_A1450006</name>
</gene>
<protein>
    <submittedName>
        <fullName evidence="1">Uncharacterized protein</fullName>
    </submittedName>
</protein>
<dbReference type="InterPro" id="IPR011990">
    <property type="entry name" value="TPR-like_helical_dom_sf"/>
</dbReference>
<accession>A0A098E6A2</accession>
<dbReference type="SMART" id="SM00028">
    <property type="entry name" value="TPR"/>
    <property type="match status" value="2"/>
</dbReference>
<dbReference type="Pfam" id="PF02810">
    <property type="entry name" value="SEC-C"/>
    <property type="match status" value="1"/>
</dbReference>
<dbReference type="SUPFAM" id="SSF48452">
    <property type="entry name" value="TPR-like"/>
    <property type="match status" value="1"/>
</dbReference>
<sequence>MMNMKDKLLCVCGSGRPYQKCCIFLDEIRKEYDHIKPYEEDDLEWYNEGMDYLEDNKLAEAEKIFKKLTLSQPEHHDGFLGLANVYRRRGEKDKMIFFYEQAIKRAKEFLKDGSIDPEAIEMMEAEKNEAIKS</sequence>
<dbReference type="AlphaFoldDB" id="A0A098E6A2"/>
<dbReference type="InterPro" id="IPR004027">
    <property type="entry name" value="SEC_C_motif"/>
</dbReference>
<reference evidence="1" key="1">
    <citation type="submission" date="2014-09" db="EMBL/GenBank/DDBJ databases">
        <authorList>
            <person name="Probst J Alexander"/>
        </authorList>
    </citation>
    <scope>NUCLEOTIDE SEQUENCE</scope>
</reference>
<dbReference type="Gene3D" id="1.25.40.10">
    <property type="entry name" value="Tetratricopeptide repeat domain"/>
    <property type="match status" value="1"/>
</dbReference>
<dbReference type="Pfam" id="PF13181">
    <property type="entry name" value="TPR_8"/>
    <property type="match status" value="1"/>
</dbReference>